<evidence type="ECO:0000256" key="15">
    <source>
        <dbReference type="PIRNR" id="PIRNR001007"/>
    </source>
</evidence>
<evidence type="ECO:0000256" key="11">
    <source>
        <dbReference type="ARBA" id="ARBA00023204"/>
    </source>
</evidence>
<dbReference type="SUPFAM" id="SSF103084">
    <property type="entry name" value="Holliday junction resolvase RusA"/>
    <property type="match status" value="1"/>
</dbReference>
<evidence type="ECO:0000313" key="16">
    <source>
        <dbReference type="EMBL" id="ROW60019.1"/>
    </source>
</evidence>
<dbReference type="InterPro" id="IPR016281">
    <property type="entry name" value="Endonuclease_RusA"/>
</dbReference>
<keyword evidence="5" id="KW-0479">Metal-binding</keyword>
<evidence type="ECO:0000256" key="13">
    <source>
        <dbReference type="ARBA" id="ARBA00029354"/>
    </source>
</evidence>
<comment type="subunit">
    <text evidence="2">Homodimer.</text>
</comment>
<dbReference type="PIRSF" id="PIRSF001007">
    <property type="entry name" value="RusA"/>
    <property type="match status" value="1"/>
</dbReference>
<evidence type="ECO:0000256" key="9">
    <source>
        <dbReference type="ARBA" id="ARBA00022842"/>
    </source>
</evidence>
<dbReference type="Pfam" id="PF05866">
    <property type="entry name" value="RusA"/>
    <property type="match status" value="1"/>
</dbReference>
<keyword evidence="11 15" id="KW-0234">DNA repair</keyword>
<dbReference type="EC" id="3.1.21.10" evidence="14 15"/>
<dbReference type="RefSeq" id="WP_088251146.1">
    <property type="nucleotide sequence ID" value="NZ_PQJL01000016.1"/>
</dbReference>
<sequence length="120" mass="13943">MTNTYEFTLPYPPSVNDYWRRGNGITYINKKGREYRRAVQEILHILKLDINTPARLRLRIIANMPDKRRRDIDNILKAVCDSLEKGGFMQNDSQIDELKVIRGEVIPGGRLGIKVTEIEE</sequence>
<keyword evidence="6 15" id="KW-0255">Endonuclease</keyword>
<keyword evidence="9" id="KW-0460">Magnesium</keyword>
<proteinExistence type="inferred from homology"/>
<dbReference type="GO" id="GO:0008821">
    <property type="term" value="F:crossover junction DNA endonuclease activity"/>
    <property type="evidence" value="ECO:0007669"/>
    <property type="project" value="UniProtKB-EC"/>
</dbReference>
<keyword evidence="10" id="KW-0233">DNA recombination</keyword>
<evidence type="ECO:0000313" key="17">
    <source>
        <dbReference type="Proteomes" id="UP000285793"/>
    </source>
</evidence>
<keyword evidence="7 15" id="KW-0227">DNA damage</keyword>
<organism evidence="16 17">
    <name type="scientific">Cronobacter malonaticus</name>
    <dbReference type="NCBI Taxonomy" id="413503"/>
    <lineage>
        <taxon>Bacteria</taxon>
        <taxon>Pseudomonadati</taxon>
        <taxon>Pseudomonadota</taxon>
        <taxon>Gammaproteobacteria</taxon>
        <taxon>Enterobacterales</taxon>
        <taxon>Enterobacteriaceae</taxon>
        <taxon>Cronobacter</taxon>
    </lineage>
</organism>
<evidence type="ECO:0000256" key="1">
    <source>
        <dbReference type="ARBA" id="ARBA00001946"/>
    </source>
</evidence>
<dbReference type="Gene3D" id="3.30.1330.70">
    <property type="entry name" value="Holliday junction resolvase RusA"/>
    <property type="match status" value="1"/>
</dbReference>
<evidence type="ECO:0000256" key="3">
    <source>
        <dbReference type="ARBA" id="ARBA00014885"/>
    </source>
</evidence>
<name>A0A423XU44_9ENTR</name>
<keyword evidence="8 15" id="KW-0378">Hydrolase</keyword>
<protein>
    <recommendedName>
        <fullName evidence="3 15">Crossover junction endodeoxyribonuclease rusA</fullName>
        <ecNumber evidence="14 15">3.1.21.10</ecNumber>
    </recommendedName>
</protein>
<dbReference type="InterPro" id="IPR008822">
    <property type="entry name" value="Endonuclease_RusA-like"/>
</dbReference>
<comment type="similarity">
    <text evidence="15">Belongs to the rusA family.</text>
</comment>
<comment type="caution">
    <text evidence="16">The sequence shown here is derived from an EMBL/GenBank/DDBJ whole genome shotgun (WGS) entry which is preliminary data.</text>
</comment>
<evidence type="ECO:0000256" key="6">
    <source>
        <dbReference type="ARBA" id="ARBA00022759"/>
    </source>
</evidence>
<evidence type="ECO:0000256" key="5">
    <source>
        <dbReference type="ARBA" id="ARBA00022723"/>
    </source>
</evidence>
<comment type="catalytic activity">
    <reaction evidence="13 15">
        <text>Endonucleolytic cleavage at a junction such as a reciprocal single-stranded crossover between two homologous DNA duplexes (Holliday junction).</text>
        <dbReference type="EC" id="3.1.21.10"/>
    </reaction>
</comment>
<dbReference type="InterPro" id="IPR036614">
    <property type="entry name" value="RusA-like_sf"/>
</dbReference>
<comment type="cofactor">
    <cofactor evidence="1">
        <name>Mg(2+)</name>
        <dbReference type="ChEBI" id="CHEBI:18420"/>
    </cofactor>
</comment>
<evidence type="ECO:0000256" key="2">
    <source>
        <dbReference type="ARBA" id="ARBA00011738"/>
    </source>
</evidence>
<evidence type="ECO:0000256" key="7">
    <source>
        <dbReference type="ARBA" id="ARBA00022763"/>
    </source>
</evidence>
<dbReference type="EMBL" id="PQJL01000016">
    <property type="protein sequence ID" value="ROW60019.1"/>
    <property type="molecule type" value="Genomic_DNA"/>
</dbReference>
<comment type="function">
    <text evidence="15">Endonuclease that resolves Holliday junction intermediates made during homologous genetic recombination and DNA repair. Exhibits sequence and structure-selective cleavage of four-way DNA junctions, where it introduces symmetrical nicks in two strands of the same polarity at the 5' side of dinucleotides. Corrects the defects in genetic recombination and DNA repair associated with inactivation of ruvAB or ruvC.</text>
</comment>
<dbReference type="Proteomes" id="UP000285793">
    <property type="component" value="Unassembled WGS sequence"/>
</dbReference>
<evidence type="ECO:0000256" key="8">
    <source>
        <dbReference type="ARBA" id="ARBA00022801"/>
    </source>
</evidence>
<dbReference type="GO" id="GO:0006281">
    <property type="term" value="P:DNA repair"/>
    <property type="evidence" value="ECO:0007669"/>
    <property type="project" value="UniProtKB-KW"/>
</dbReference>
<reference evidence="16 17" key="1">
    <citation type="journal article" date="2018" name="Front. Microbiol.">
        <title>An Investigation of an Acute Gastroenteritis Outbreak: Cronobacter sakazakii, a Potential Cause of Food-Borne Illness.</title>
        <authorList>
            <person name="Yong W."/>
            <person name="Guo B."/>
            <person name="Shi X."/>
            <person name="Cheng T."/>
            <person name="Chen M."/>
            <person name="Jiang X."/>
            <person name="Ye Y."/>
            <person name="Wang J."/>
            <person name="Xie G."/>
            <person name="Ding J."/>
        </authorList>
    </citation>
    <scope>NUCLEOTIDE SEQUENCE [LARGE SCALE GENOMIC DNA]</scope>
    <source>
        <strain evidence="16 17">S1</strain>
    </source>
</reference>
<evidence type="ECO:0000256" key="14">
    <source>
        <dbReference type="ARBA" id="ARBA00029488"/>
    </source>
</evidence>
<gene>
    <name evidence="16" type="ORF">C3E80_16715</name>
</gene>
<dbReference type="GO" id="GO:0006310">
    <property type="term" value="P:DNA recombination"/>
    <property type="evidence" value="ECO:0007669"/>
    <property type="project" value="UniProtKB-KW"/>
</dbReference>
<evidence type="ECO:0000256" key="12">
    <source>
        <dbReference type="ARBA" id="ARBA00024745"/>
    </source>
</evidence>
<evidence type="ECO:0000256" key="10">
    <source>
        <dbReference type="ARBA" id="ARBA00023172"/>
    </source>
</evidence>
<dbReference type="GO" id="GO:0000287">
    <property type="term" value="F:magnesium ion binding"/>
    <property type="evidence" value="ECO:0007669"/>
    <property type="project" value="InterPro"/>
</dbReference>
<evidence type="ECO:0000256" key="4">
    <source>
        <dbReference type="ARBA" id="ARBA00022722"/>
    </source>
</evidence>
<dbReference type="AlphaFoldDB" id="A0A423XU44"/>
<comment type="function">
    <text evidence="12">Endonuclease that resolves Holliday junction intermediates made during homologous genetic recombination and DNA repair. Exhibits sequence and structure-selective cleavage of four-way DNA junctions, where it introduces symmetrical nicks in two strands of the same polarity at the 5' side of CC dinucleotides. Corrects the defects in genetic recombination and DNA repair associated with inactivation of RuvAB or RuvC.</text>
</comment>
<keyword evidence="4 15" id="KW-0540">Nuclease</keyword>
<accession>A0A423XU44</accession>